<evidence type="ECO:0000313" key="3">
    <source>
        <dbReference type="EMBL" id="USJ25580.1"/>
    </source>
</evidence>
<sequence>MQKDDGRLIEAKPVTSLERSQRVAAALSSYARALTFENRSRRNLYRLAGLAPRARDRVFSILIMFLIGTTLFLPMIASIGYFVFLASPGYVSEVRFIVRSSTPLLSRDRYSSNNVEPKEKIVQDTAILLNYLASPAIIQDMQKQVDLHSLFGGSNIDFLSRLSADATQDDMLEYWKKHAHTYVNPKSGIVELEVTAYSPQDARDLVQLVLRLSEERVNKLSSGMWQDLRSSTERDVDLATKDVADLRGKFRDTQNQTGVFDIALSAQRLASVLTSVESNIAELRSRRQALSETVAINTPQIADLDRRIAAAEDQANDLRAQAAGSTDREGTNLAEYSTLFEKLKLDLSLAEARLKAALEDLEKVKLVSSLQLIYVDNFIEPTLPDSNEYPNIALSLFLSLLACLATCAVACGVVVMVRQKLD</sequence>
<feature type="transmembrane region" description="Helical" evidence="2">
    <location>
        <begin position="392"/>
        <end position="417"/>
    </location>
</feature>
<proteinExistence type="predicted"/>
<protein>
    <recommendedName>
        <fullName evidence="5">Capsular polysaccharide transport system permease protein</fullName>
    </recommendedName>
</protein>
<gene>
    <name evidence="3" type="ORF">NE863_24170</name>
</gene>
<evidence type="ECO:0000256" key="1">
    <source>
        <dbReference type="SAM" id="Coils"/>
    </source>
</evidence>
<dbReference type="GO" id="GO:0005886">
    <property type="term" value="C:plasma membrane"/>
    <property type="evidence" value="ECO:0007669"/>
    <property type="project" value="TreeGrafter"/>
</dbReference>
<dbReference type="PANTHER" id="PTHR32309:SF13">
    <property type="entry name" value="FERRIC ENTEROBACTIN TRANSPORT PROTEIN FEPE"/>
    <property type="match status" value="1"/>
</dbReference>
<accession>A0A9Q8YCE9</accession>
<keyword evidence="2" id="KW-1133">Transmembrane helix</keyword>
<dbReference type="AlphaFoldDB" id="A0A9Q8YCE9"/>
<evidence type="ECO:0000313" key="4">
    <source>
        <dbReference type="Proteomes" id="UP001055460"/>
    </source>
</evidence>
<feature type="transmembrane region" description="Helical" evidence="2">
    <location>
        <begin position="58"/>
        <end position="84"/>
    </location>
</feature>
<keyword evidence="3" id="KW-0614">Plasmid</keyword>
<reference evidence="3" key="1">
    <citation type="submission" date="2022-06" db="EMBL/GenBank/DDBJ databases">
        <title>Physiological and biochemical characterization and genomic elucidation of a strain of the genus Ensifer adhaerens M8 that combines arsenic oxidation and chromium reduction.</title>
        <authorList>
            <person name="Li X."/>
            <person name="Yu c."/>
        </authorList>
    </citation>
    <scope>NUCLEOTIDE SEQUENCE</scope>
    <source>
        <strain evidence="3">M8</strain>
        <plasmid evidence="3">pA</plasmid>
    </source>
</reference>
<geneLocation type="plasmid" evidence="3 4">
    <name>pA</name>
</geneLocation>
<keyword evidence="2" id="KW-0472">Membrane</keyword>
<keyword evidence="2" id="KW-0812">Transmembrane</keyword>
<name>A0A9Q8YCE9_ENSAD</name>
<evidence type="ECO:0000256" key="2">
    <source>
        <dbReference type="SAM" id="Phobius"/>
    </source>
</evidence>
<dbReference type="PANTHER" id="PTHR32309">
    <property type="entry name" value="TYROSINE-PROTEIN KINASE"/>
    <property type="match status" value="1"/>
</dbReference>
<keyword evidence="1" id="KW-0175">Coiled coil</keyword>
<feature type="coiled-coil region" evidence="1">
    <location>
        <begin position="266"/>
        <end position="367"/>
    </location>
</feature>
<dbReference type="InterPro" id="IPR050445">
    <property type="entry name" value="Bact_polysacc_biosynth/exp"/>
</dbReference>
<dbReference type="Proteomes" id="UP001055460">
    <property type="component" value="Plasmid pA"/>
</dbReference>
<dbReference type="RefSeq" id="WP_252160649.1">
    <property type="nucleotide sequence ID" value="NZ_CP098808.1"/>
</dbReference>
<organism evidence="3 4">
    <name type="scientific">Ensifer adhaerens</name>
    <name type="common">Sinorhizobium morelense</name>
    <dbReference type="NCBI Taxonomy" id="106592"/>
    <lineage>
        <taxon>Bacteria</taxon>
        <taxon>Pseudomonadati</taxon>
        <taxon>Pseudomonadota</taxon>
        <taxon>Alphaproteobacteria</taxon>
        <taxon>Hyphomicrobiales</taxon>
        <taxon>Rhizobiaceae</taxon>
        <taxon>Sinorhizobium/Ensifer group</taxon>
        <taxon>Ensifer</taxon>
    </lineage>
</organism>
<dbReference type="EMBL" id="CP098808">
    <property type="protein sequence ID" value="USJ25580.1"/>
    <property type="molecule type" value="Genomic_DNA"/>
</dbReference>
<evidence type="ECO:0008006" key="5">
    <source>
        <dbReference type="Google" id="ProtNLM"/>
    </source>
</evidence>
<dbReference type="GO" id="GO:0004713">
    <property type="term" value="F:protein tyrosine kinase activity"/>
    <property type="evidence" value="ECO:0007669"/>
    <property type="project" value="TreeGrafter"/>
</dbReference>